<organism evidence="1 2">
    <name type="scientific">Lindgomyces ingoldianus</name>
    <dbReference type="NCBI Taxonomy" id="673940"/>
    <lineage>
        <taxon>Eukaryota</taxon>
        <taxon>Fungi</taxon>
        <taxon>Dikarya</taxon>
        <taxon>Ascomycota</taxon>
        <taxon>Pezizomycotina</taxon>
        <taxon>Dothideomycetes</taxon>
        <taxon>Pleosporomycetidae</taxon>
        <taxon>Pleosporales</taxon>
        <taxon>Lindgomycetaceae</taxon>
        <taxon>Lindgomyces</taxon>
    </lineage>
</organism>
<reference evidence="1" key="1">
    <citation type="journal article" date="2020" name="Stud. Mycol.">
        <title>101 Dothideomycetes genomes: a test case for predicting lifestyles and emergence of pathogens.</title>
        <authorList>
            <person name="Haridas S."/>
            <person name="Albert R."/>
            <person name="Binder M."/>
            <person name="Bloem J."/>
            <person name="Labutti K."/>
            <person name="Salamov A."/>
            <person name="Andreopoulos B."/>
            <person name="Baker S."/>
            <person name="Barry K."/>
            <person name="Bills G."/>
            <person name="Bluhm B."/>
            <person name="Cannon C."/>
            <person name="Castanera R."/>
            <person name="Culley D."/>
            <person name="Daum C."/>
            <person name="Ezra D."/>
            <person name="Gonzalez J."/>
            <person name="Henrissat B."/>
            <person name="Kuo A."/>
            <person name="Liang C."/>
            <person name="Lipzen A."/>
            <person name="Lutzoni F."/>
            <person name="Magnuson J."/>
            <person name="Mondo S."/>
            <person name="Nolan M."/>
            <person name="Ohm R."/>
            <person name="Pangilinan J."/>
            <person name="Park H.-J."/>
            <person name="Ramirez L."/>
            <person name="Alfaro M."/>
            <person name="Sun H."/>
            <person name="Tritt A."/>
            <person name="Yoshinaga Y."/>
            <person name="Zwiers L.-H."/>
            <person name="Turgeon B."/>
            <person name="Goodwin S."/>
            <person name="Spatafora J."/>
            <person name="Crous P."/>
            <person name="Grigoriev I."/>
        </authorList>
    </citation>
    <scope>NUCLEOTIDE SEQUENCE</scope>
    <source>
        <strain evidence="1">ATCC 200398</strain>
    </source>
</reference>
<comment type="caution">
    <text evidence="1">The sequence shown here is derived from an EMBL/GenBank/DDBJ whole genome shotgun (WGS) entry which is preliminary data.</text>
</comment>
<evidence type="ECO:0000313" key="1">
    <source>
        <dbReference type="EMBL" id="KAF2472519.1"/>
    </source>
</evidence>
<sequence length="68" mass="7314">MATQGKTPDSLRCASRQPQTTSENKYTQNRSQSHIQPSPKPSSCSVTPLRTPPSPTAKLASSTIPLHP</sequence>
<dbReference type="EMBL" id="MU003502">
    <property type="protein sequence ID" value="KAF2472519.1"/>
    <property type="molecule type" value="Genomic_DNA"/>
</dbReference>
<protein>
    <submittedName>
        <fullName evidence="1">Uncharacterized protein</fullName>
    </submittedName>
</protein>
<name>A0ACB6QZN4_9PLEO</name>
<gene>
    <name evidence="1" type="ORF">BDR25DRAFT_302669</name>
</gene>
<keyword evidence="2" id="KW-1185">Reference proteome</keyword>
<accession>A0ACB6QZN4</accession>
<evidence type="ECO:0000313" key="2">
    <source>
        <dbReference type="Proteomes" id="UP000799755"/>
    </source>
</evidence>
<dbReference type="Proteomes" id="UP000799755">
    <property type="component" value="Unassembled WGS sequence"/>
</dbReference>
<proteinExistence type="predicted"/>